<evidence type="ECO:0000313" key="2">
    <source>
        <dbReference type="Proteomes" id="UP000231407"/>
    </source>
</evidence>
<accession>A0A2M7AT90</accession>
<evidence type="ECO:0000313" key="1">
    <source>
        <dbReference type="EMBL" id="PIU73827.1"/>
    </source>
</evidence>
<dbReference type="AlphaFoldDB" id="A0A2M7AT90"/>
<reference evidence="2" key="1">
    <citation type="submission" date="2017-09" db="EMBL/GenBank/DDBJ databases">
        <title>Depth-based differentiation of microbial function through sediment-hosted aquifers and enrichment of novel symbionts in the deep terrestrial subsurface.</title>
        <authorList>
            <person name="Probst A.J."/>
            <person name="Ladd B."/>
            <person name="Jarett J.K."/>
            <person name="Geller-Mcgrath D.E."/>
            <person name="Sieber C.M.K."/>
            <person name="Emerson J.B."/>
            <person name="Anantharaman K."/>
            <person name="Thomas B.C."/>
            <person name="Malmstrom R."/>
            <person name="Stieglmeier M."/>
            <person name="Klingl A."/>
            <person name="Woyke T."/>
            <person name="Ryan C.M."/>
            <person name="Banfield J.F."/>
        </authorList>
    </citation>
    <scope>NUCLEOTIDE SEQUENCE [LARGE SCALE GENOMIC DNA]</scope>
</reference>
<sequence length="129" mass="15017">MDRIKQIKAELKVIEKKKGLLNPHDVVKFAENPKTALHSCFTWDDGIAAEQWRLHEARNLIRVIVEVIPNENNEIIYRAFISLPKDRHNEGGYRSIGSVLSNEELRKQLLNQAMLEMKSFKKKYQAFAN</sequence>
<dbReference type="Proteomes" id="UP000231407">
    <property type="component" value="Unassembled WGS sequence"/>
</dbReference>
<name>A0A2M7AT90_9BACT</name>
<gene>
    <name evidence="1" type="ORF">COS78_00270</name>
</gene>
<organism evidence="1 2">
    <name type="scientific">Candidatus Shapirobacteria bacterium CG06_land_8_20_14_3_00_40_12</name>
    <dbReference type="NCBI Taxonomy" id="1974881"/>
    <lineage>
        <taxon>Bacteria</taxon>
        <taxon>Candidatus Shapironibacteriota</taxon>
    </lineage>
</organism>
<proteinExistence type="predicted"/>
<protein>
    <submittedName>
        <fullName evidence="1">Uncharacterized protein</fullName>
    </submittedName>
</protein>
<comment type="caution">
    <text evidence="1">The sequence shown here is derived from an EMBL/GenBank/DDBJ whole genome shotgun (WGS) entry which is preliminary data.</text>
</comment>
<dbReference type="EMBL" id="PEWA01000003">
    <property type="protein sequence ID" value="PIU73827.1"/>
    <property type="molecule type" value="Genomic_DNA"/>
</dbReference>